<dbReference type="GO" id="GO:0016301">
    <property type="term" value="F:kinase activity"/>
    <property type="evidence" value="ECO:0007669"/>
    <property type="project" value="UniProtKB-KW"/>
</dbReference>
<organism evidence="17 18">
    <name type="scientific">Rossellomorea pakistanensis</name>
    <dbReference type="NCBI Taxonomy" id="992288"/>
    <lineage>
        <taxon>Bacteria</taxon>
        <taxon>Bacillati</taxon>
        <taxon>Bacillota</taxon>
        <taxon>Bacilli</taxon>
        <taxon>Bacillales</taxon>
        <taxon>Bacillaceae</taxon>
        <taxon>Rossellomorea</taxon>
    </lineage>
</organism>
<dbReference type="RefSeq" id="WP_205168086.1">
    <property type="nucleotide sequence ID" value="NZ_JAFBDZ010000001.1"/>
</dbReference>
<dbReference type="Gene3D" id="6.10.340.10">
    <property type="match status" value="1"/>
</dbReference>
<dbReference type="Gene3D" id="1.10.287.130">
    <property type="match status" value="1"/>
</dbReference>
<keyword evidence="5" id="KW-0597">Phosphoprotein</keyword>
<gene>
    <name evidence="17" type="ORF">JOC86_000400</name>
</gene>
<name>A0ABS2N7N0_9BACI</name>
<proteinExistence type="predicted"/>
<dbReference type="Pfam" id="PF00672">
    <property type="entry name" value="HAMP"/>
    <property type="match status" value="1"/>
</dbReference>
<dbReference type="SUPFAM" id="SSF158472">
    <property type="entry name" value="HAMP domain-like"/>
    <property type="match status" value="1"/>
</dbReference>
<evidence type="ECO:0000313" key="17">
    <source>
        <dbReference type="EMBL" id="MBM7583863.1"/>
    </source>
</evidence>
<comment type="subcellular location">
    <subcellularLocation>
        <location evidence="2">Cell membrane</location>
        <topology evidence="2">Multi-pass membrane protein</topology>
    </subcellularLocation>
</comment>
<comment type="caution">
    <text evidence="17">The sequence shown here is derived from an EMBL/GenBank/DDBJ whole genome shotgun (WGS) entry which is preliminary data.</text>
</comment>
<evidence type="ECO:0000256" key="12">
    <source>
        <dbReference type="ARBA" id="ARBA00023012"/>
    </source>
</evidence>
<evidence type="ECO:0000259" key="15">
    <source>
        <dbReference type="PROSITE" id="PS50109"/>
    </source>
</evidence>
<dbReference type="InterPro" id="IPR003594">
    <property type="entry name" value="HATPase_dom"/>
</dbReference>
<dbReference type="InterPro" id="IPR004358">
    <property type="entry name" value="Sig_transdc_His_kin-like_C"/>
</dbReference>
<keyword evidence="10" id="KW-0067">ATP-binding</keyword>
<dbReference type="InterPro" id="IPR036097">
    <property type="entry name" value="HisK_dim/P_sf"/>
</dbReference>
<evidence type="ECO:0000313" key="18">
    <source>
        <dbReference type="Proteomes" id="UP001646157"/>
    </source>
</evidence>
<evidence type="ECO:0000256" key="8">
    <source>
        <dbReference type="ARBA" id="ARBA00022741"/>
    </source>
</evidence>
<keyword evidence="8" id="KW-0547">Nucleotide-binding</keyword>
<dbReference type="InterPro" id="IPR003660">
    <property type="entry name" value="HAMP_dom"/>
</dbReference>
<dbReference type="EC" id="2.7.13.3" evidence="3"/>
<feature type="domain" description="Histidine kinase" evidence="15">
    <location>
        <begin position="249"/>
        <end position="465"/>
    </location>
</feature>
<feature type="transmembrane region" description="Helical" evidence="14">
    <location>
        <begin position="166"/>
        <end position="188"/>
    </location>
</feature>
<dbReference type="Pfam" id="PF00512">
    <property type="entry name" value="HisKA"/>
    <property type="match status" value="1"/>
</dbReference>
<dbReference type="SMART" id="SM00388">
    <property type="entry name" value="HisKA"/>
    <property type="match status" value="1"/>
</dbReference>
<dbReference type="Pfam" id="PF02518">
    <property type="entry name" value="HATPase_c"/>
    <property type="match status" value="1"/>
</dbReference>
<evidence type="ECO:0000256" key="1">
    <source>
        <dbReference type="ARBA" id="ARBA00000085"/>
    </source>
</evidence>
<keyword evidence="7 14" id="KW-0812">Transmembrane</keyword>
<evidence type="ECO:0000256" key="6">
    <source>
        <dbReference type="ARBA" id="ARBA00022679"/>
    </source>
</evidence>
<evidence type="ECO:0000256" key="5">
    <source>
        <dbReference type="ARBA" id="ARBA00022553"/>
    </source>
</evidence>
<evidence type="ECO:0000256" key="3">
    <source>
        <dbReference type="ARBA" id="ARBA00012438"/>
    </source>
</evidence>
<evidence type="ECO:0000256" key="7">
    <source>
        <dbReference type="ARBA" id="ARBA00022692"/>
    </source>
</evidence>
<evidence type="ECO:0000256" key="10">
    <source>
        <dbReference type="ARBA" id="ARBA00022840"/>
    </source>
</evidence>
<dbReference type="Proteomes" id="UP001646157">
    <property type="component" value="Unassembled WGS sequence"/>
</dbReference>
<accession>A0ABS2N7N0</accession>
<evidence type="ECO:0000256" key="9">
    <source>
        <dbReference type="ARBA" id="ARBA00022777"/>
    </source>
</evidence>
<evidence type="ECO:0000256" key="4">
    <source>
        <dbReference type="ARBA" id="ARBA00022475"/>
    </source>
</evidence>
<evidence type="ECO:0000259" key="16">
    <source>
        <dbReference type="PROSITE" id="PS50885"/>
    </source>
</evidence>
<dbReference type="SMART" id="SM00304">
    <property type="entry name" value="HAMP"/>
    <property type="match status" value="1"/>
</dbReference>
<dbReference type="PROSITE" id="PS50885">
    <property type="entry name" value="HAMP"/>
    <property type="match status" value="1"/>
</dbReference>
<dbReference type="EMBL" id="JAFBDZ010000001">
    <property type="protein sequence ID" value="MBM7583863.1"/>
    <property type="molecule type" value="Genomic_DNA"/>
</dbReference>
<reference evidence="17 18" key="1">
    <citation type="submission" date="2021-01" db="EMBL/GenBank/DDBJ databases">
        <title>Genomic Encyclopedia of Type Strains, Phase IV (KMG-IV): sequencing the most valuable type-strain genomes for metagenomic binning, comparative biology and taxonomic classification.</title>
        <authorList>
            <person name="Goeker M."/>
        </authorList>
    </citation>
    <scope>NUCLEOTIDE SEQUENCE [LARGE SCALE GENOMIC DNA]</scope>
    <source>
        <strain evidence="17 18">DSM 24834</strain>
    </source>
</reference>
<dbReference type="PANTHER" id="PTHR45528">
    <property type="entry name" value="SENSOR HISTIDINE KINASE CPXA"/>
    <property type="match status" value="1"/>
</dbReference>
<keyword evidence="4" id="KW-1003">Cell membrane</keyword>
<dbReference type="Gene3D" id="3.30.565.10">
    <property type="entry name" value="Histidine kinase-like ATPase, C-terminal domain"/>
    <property type="match status" value="1"/>
</dbReference>
<sequence length="465" mass="53517">MKFKNITLNQKIVILIISSLLFTILFSYFFITFIYKSMYINNVKETLVYQGKQTAALYPHGSQSEGFKEKIQWYNVISPYEVVYVDQVKDLKENFPYKIDNQVLISEKELDLLNQGELIEKEGYVEEFNRNIVGAIFPLMKDDQLTGFVYIYVPLAELSEVFQTGIPILVIVGVIFFLVIFLILNSFLNSLFHPMKEIQSFSKEVAKGIFHKRITVRKNDEIGELATTFNKMVESLEKQDVEKKEFLSNVAHEIRTPLTYITGYAQALLDGVYTSKEEEDQKLALVIKETDRMKFLLQDLLDLTRLQDKSLVFEKQPLPLSQLIIETLELLTYPLEQKKILLVKKLNDEVIIEGDQNRLQQVLINVLDNAIKYSHKNGEIVIETYEDQANAFITVKDYGIGIPKEKLKRIGERFYRTDLSRSRDTGGFGLGMSITNEIVRKHGGSLVIQSEKGKGCKVMIQLPSI</sequence>
<feature type="domain" description="HAMP" evidence="16">
    <location>
        <begin position="189"/>
        <end position="241"/>
    </location>
</feature>
<keyword evidence="6" id="KW-0808">Transferase</keyword>
<evidence type="ECO:0000256" key="11">
    <source>
        <dbReference type="ARBA" id="ARBA00022989"/>
    </source>
</evidence>
<feature type="transmembrane region" description="Helical" evidence="14">
    <location>
        <begin position="12"/>
        <end position="35"/>
    </location>
</feature>
<keyword evidence="18" id="KW-1185">Reference proteome</keyword>
<dbReference type="SMART" id="SM00387">
    <property type="entry name" value="HATPase_c"/>
    <property type="match status" value="1"/>
</dbReference>
<dbReference type="PRINTS" id="PR00344">
    <property type="entry name" value="BCTRLSENSOR"/>
</dbReference>
<dbReference type="CDD" id="cd06225">
    <property type="entry name" value="HAMP"/>
    <property type="match status" value="1"/>
</dbReference>
<dbReference type="InterPro" id="IPR050398">
    <property type="entry name" value="HssS/ArlS-like"/>
</dbReference>
<keyword evidence="13 14" id="KW-0472">Membrane</keyword>
<dbReference type="InterPro" id="IPR036890">
    <property type="entry name" value="HATPase_C_sf"/>
</dbReference>
<keyword evidence="11 14" id="KW-1133">Transmembrane helix</keyword>
<dbReference type="CDD" id="cd00075">
    <property type="entry name" value="HATPase"/>
    <property type="match status" value="1"/>
</dbReference>
<evidence type="ECO:0000256" key="2">
    <source>
        <dbReference type="ARBA" id="ARBA00004651"/>
    </source>
</evidence>
<protein>
    <recommendedName>
        <fullName evidence="3">histidine kinase</fullName>
        <ecNumber evidence="3">2.7.13.3</ecNumber>
    </recommendedName>
</protein>
<dbReference type="SUPFAM" id="SSF47384">
    <property type="entry name" value="Homodimeric domain of signal transducing histidine kinase"/>
    <property type="match status" value="1"/>
</dbReference>
<dbReference type="SUPFAM" id="SSF55874">
    <property type="entry name" value="ATPase domain of HSP90 chaperone/DNA topoisomerase II/histidine kinase"/>
    <property type="match status" value="1"/>
</dbReference>
<evidence type="ECO:0000256" key="13">
    <source>
        <dbReference type="ARBA" id="ARBA00023136"/>
    </source>
</evidence>
<keyword evidence="12" id="KW-0902">Two-component regulatory system</keyword>
<comment type="catalytic activity">
    <reaction evidence="1">
        <text>ATP + protein L-histidine = ADP + protein N-phospho-L-histidine.</text>
        <dbReference type="EC" id="2.7.13.3"/>
    </reaction>
</comment>
<dbReference type="CDD" id="cd00082">
    <property type="entry name" value="HisKA"/>
    <property type="match status" value="1"/>
</dbReference>
<keyword evidence="9 17" id="KW-0418">Kinase</keyword>
<evidence type="ECO:0000256" key="14">
    <source>
        <dbReference type="SAM" id="Phobius"/>
    </source>
</evidence>
<dbReference type="PANTHER" id="PTHR45528:SF1">
    <property type="entry name" value="SENSOR HISTIDINE KINASE CPXA"/>
    <property type="match status" value="1"/>
</dbReference>
<dbReference type="InterPro" id="IPR003661">
    <property type="entry name" value="HisK_dim/P_dom"/>
</dbReference>
<dbReference type="InterPro" id="IPR005467">
    <property type="entry name" value="His_kinase_dom"/>
</dbReference>
<dbReference type="PROSITE" id="PS50109">
    <property type="entry name" value="HIS_KIN"/>
    <property type="match status" value="1"/>
</dbReference>